<proteinExistence type="predicted"/>
<evidence type="ECO:0000313" key="1">
    <source>
        <dbReference type="EMBL" id="MFC3834560.1"/>
    </source>
</evidence>
<comment type="caution">
    <text evidence="1">The sequence shown here is derived from an EMBL/GenBank/DDBJ whole genome shotgun (WGS) entry which is preliminary data.</text>
</comment>
<dbReference type="Proteomes" id="UP001595803">
    <property type="component" value="Unassembled WGS sequence"/>
</dbReference>
<name>A0ABV7ZC53_9DEIO</name>
<dbReference type="EMBL" id="JBHRZG010000024">
    <property type="protein sequence ID" value="MFC3834560.1"/>
    <property type="molecule type" value="Genomic_DNA"/>
</dbReference>
<organism evidence="1 2">
    <name type="scientific">Deinococcus rufus</name>
    <dbReference type="NCBI Taxonomy" id="2136097"/>
    <lineage>
        <taxon>Bacteria</taxon>
        <taxon>Thermotogati</taxon>
        <taxon>Deinococcota</taxon>
        <taxon>Deinococci</taxon>
        <taxon>Deinococcales</taxon>
        <taxon>Deinococcaceae</taxon>
        <taxon>Deinococcus</taxon>
    </lineage>
</organism>
<evidence type="ECO:0000313" key="2">
    <source>
        <dbReference type="Proteomes" id="UP001595803"/>
    </source>
</evidence>
<dbReference type="RefSeq" id="WP_322472408.1">
    <property type="nucleotide sequence ID" value="NZ_JBHRZG010000024.1"/>
</dbReference>
<gene>
    <name evidence="1" type="ORF">ACFOSB_17025</name>
</gene>
<protein>
    <submittedName>
        <fullName evidence="1">Uncharacterized protein</fullName>
    </submittedName>
</protein>
<accession>A0ABV7ZC53</accession>
<sequence>MGAFDVLVVSQKCDQCGIVTDFRYQFKYGTPWQKQYVLGDRVDWEGNPNRWNGQPMPGLIAVDAEREACPNCQCEYEFSIVYIDDGMFIGAGRNGGRFNFGNDDYALPIGQYARLTVEDTK</sequence>
<keyword evidence="2" id="KW-1185">Reference proteome</keyword>
<reference evidence="2" key="1">
    <citation type="journal article" date="2019" name="Int. J. Syst. Evol. Microbiol.">
        <title>The Global Catalogue of Microorganisms (GCM) 10K type strain sequencing project: providing services to taxonomists for standard genome sequencing and annotation.</title>
        <authorList>
            <consortium name="The Broad Institute Genomics Platform"/>
            <consortium name="The Broad Institute Genome Sequencing Center for Infectious Disease"/>
            <person name="Wu L."/>
            <person name="Ma J."/>
        </authorList>
    </citation>
    <scope>NUCLEOTIDE SEQUENCE [LARGE SCALE GENOMIC DNA]</scope>
    <source>
        <strain evidence="2">CCTCC AB 2017081</strain>
    </source>
</reference>